<name>A0A7S0FHT5_9DINO</name>
<sequence length="497" mass="54511">MPPPDTYLHLVAQHFAVARKRTADKSAESSGFVASQQEELLVAGKELQWLPRWCLAPEVRPDNMSSGCTPEEVGSTGATLWLGDIPGDLATEKRVNEVLHCCRPPTMPTPVVRKVVRKGYLRPSGDATASWLGYAFVTFRDRKEAEEGYRVFSGLTTPGNWTIRVEWADEKHQGRINRGRKLGSRLPAGAHPPLGEQLFPASFHGTALASAIERHRAVVGLPLEPSHEGWVKAEIIKAHYRARPRREVFVRGREIPSSIHEPLLAELRQTRWPPAPQRSGMQAEQYLVLHVGKANDGFEALMGLLHGVLNWADPCFGCNRIAVTKDFQGSPHTDTSDVTYQYAVSLGSFSAGGELCVEGVQPDEVYVVDTHSRIARVDGRFIHWVRGHAGGDRYSLIFFSTTPACTTEPVAPFDASFLPHGATPKSNLGQDDFLAPAPPLSRSPLVSQVNDAGLAMMDLDKTACSNPAQSELVCVSPNLRANGHLRCTRITKSLEVT</sequence>
<dbReference type="Gene3D" id="3.30.70.330">
    <property type="match status" value="1"/>
</dbReference>
<gene>
    <name evidence="3" type="ORF">PBAH0796_LOCUS15340</name>
</gene>
<dbReference type="GO" id="GO:0003723">
    <property type="term" value="F:RNA binding"/>
    <property type="evidence" value="ECO:0007669"/>
    <property type="project" value="UniProtKB-UniRule"/>
</dbReference>
<protein>
    <recommendedName>
        <fullName evidence="2">RRM domain-containing protein</fullName>
    </recommendedName>
</protein>
<accession>A0A7S0FHT5</accession>
<dbReference type="InterPro" id="IPR000504">
    <property type="entry name" value="RRM_dom"/>
</dbReference>
<dbReference type="InterPro" id="IPR012677">
    <property type="entry name" value="Nucleotide-bd_a/b_plait_sf"/>
</dbReference>
<organism evidence="3">
    <name type="scientific">Pyrodinium bahamense</name>
    <dbReference type="NCBI Taxonomy" id="73915"/>
    <lineage>
        <taxon>Eukaryota</taxon>
        <taxon>Sar</taxon>
        <taxon>Alveolata</taxon>
        <taxon>Dinophyceae</taxon>
        <taxon>Gonyaulacales</taxon>
        <taxon>Pyrocystaceae</taxon>
        <taxon>Pyrodinium</taxon>
    </lineage>
</organism>
<dbReference type="AlphaFoldDB" id="A0A7S0FHT5"/>
<dbReference type="EMBL" id="HBEG01025198">
    <property type="protein sequence ID" value="CAD8361359.1"/>
    <property type="molecule type" value="Transcribed_RNA"/>
</dbReference>
<dbReference type="PROSITE" id="PS50102">
    <property type="entry name" value="RRM"/>
    <property type="match status" value="1"/>
</dbReference>
<evidence type="ECO:0000313" key="3">
    <source>
        <dbReference type="EMBL" id="CAD8361359.1"/>
    </source>
</evidence>
<reference evidence="3" key="1">
    <citation type="submission" date="2021-01" db="EMBL/GenBank/DDBJ databases">
        <authorList>
            <person name="Corre E."/>
            <person name="Pelletier E."/>
            <person name="Niang G."/>
            <person name="Scheremetjew M."/>
            <person name="Finn R."/>
            <person name="Kale V."/>
            <person name="Holt S."/>
            <person name="Cochrane G."/>
            <person name="Meng A."/>
            <person name="Brown T."/>
            <person name="Cohen L."/>
        </authorList>
    </citation>
    <scope>NUCLEOTIDE SEQUENCE</scope>
    <source>
        <strain evidence="3">Pbaha01</strain>
    </source>
</reference>
<evidence type="ECO:0000256" key="1">
    <source>
        <dbReference type="PROSITE-ProRule" id="PRU00176"/>
    </source>
</evidence>
<evidence type="ECO:0000259" key="2">
    <source>
        <dbReference type="PROSITE" id="PS50102"/>
    </source>
</evidence>
<proteinExistence type="predicted"/>
<dbReference type="SUPFAM" id="SSF54928">
    <property type="entry name" value="RNA-binding domain, RBD"/>
    <property type="match status" value="1"/>
</dbReference>
<dbReference type="InterPro" id="IPR035979">
    <property type="entry name" value="RBD_domain_sf"/>
</dbReference>
<keyword evidence="1" id="KW-0694">RNA-binding</keyword>
<feature type="domain" description="RRM" evidence="2">
    <location>
        <begin position="78"/>
        <end position="170"/>
    </location>
</feature>